<name>A0A4R6UWY1_9PSEU</name>
<dbReference type="Proteomes" id="UP000295705">
    <property type="component" value="Unassembled WGS sequence"/>
</dbReference>
<evidence type="ECO:0000313" key="1">
    <source>
        <dbReference type="EMBL" id="TDQ51711.1"/>
    </source>
</evidence>
<protein>
    <recommendedName>
        <fullName evidence="3">YjbR protein</fullName>
    </recommendedName>
</protein>
<dbReference type="OrthoDB" id="954305at2"/>
<reference evidence="1 2" key="1">
    <citation type="submission" date="2019-03" db="EMBL/GenBank/DDBJ databases">
        <title>Genomic Encyclopedia of Type Strains, Phase IV (KMG-IV): sequencing the most valuable type-strain genomes for metagenomic binning, comparative biology and taxonomic classification.</title>
        <authorList>
            <person name="Goeker M."/>
        </authorList>
    </citation>
    <scope>NUCLEOTIDE SEQUENCE [LARGE SCALE GENOMIC DNA]</scope>
    <source>
        <strain evidence="1 2">DSM 45775</strain>
    </source>
</reference>
<keyword evidence="2" id="KW-1185">Reference proteome</keyword>
<accession>A0A4R6UWY1</accession>
<gene>
    <name evidence="1" type="ORF">EV188_10871</name>
</gene>
<comment type="caution">
    <text evidence="1">The sequence shown here is derived from an EMBL/GenBank/DDBJ whole genome shotgun (WGS) entry which is preliminary data.</text>
</comment>
<dbReference type="AlphaFoldDB" id="A0A4R6UWY1"/>
<dbReference type="InterPro" id="IPR038056">
    <property type="entry name" value="YjbR-like_sf"/>
</dbReference>
<dbReference type="EMBL" id="SNYO01000008">
    <property type="protein sequence ID" value="TDQ51711.1"/>
    <property type="molecule type" value="Genomic_DNA"/>
</dbReference>
<evidence type="ECO:0008006" key="3">
    <source>
        <dbReference type="Google" id="ProtNLM"/>
    </source>
</evidence>
<organism evidence="1 2">
    <name type="scientific">Actinomycetospora succinea</name>
    <dbReference type="NCBI Taxonomy" id="663603"/>
    <lineage>
        <taxon>Bacteria</taxon>
        <taxon>Bacillati</taxon>
        <taxon>Actinomycetota</taxon>
        <taxon>Actinomycetes</taxon>
        <taxon>Pseudonocardiales</taxon>
        <taxon>Pseudonocardiaceae</taxon>
        <taxon>Actinomycetospora</taxon>
    </lineage>
</organism>
<dbReference type="Pfam" id="PF04237">
    <property type="entry name" value="YjbR"/>
    <property type="match status" value="1"/>
</dbReference>
<proteinExistence type="predicted"/>
<evidence type="ECO:0000313" key="2">
    <source>
        <dbReference type="Proteomes" id="UP000295705"/>
    </source>
</evidence>
<dbReference type="InterPro" id="IPR058532">
    <property type="entry name" value="YjbR/MT2646/Rv2570-like"/>
</dbReference>
<sequence>MATLDDVRRLALALPRTDEKVSWGSAAWRVSSKGFVWERPLRRADEAALAEAGVPLPDGDVLGVRVADVGVKAALIADEPDVYFTTPHFDGYPAVLVRLERIGVDELRELVEEAWLQRAPKTVAAAWLAERHDEGPGTTREQARP</sequence>
<dbReference type="RefSeq" id="WP_133828690.1">
    <property type="nucleotide sequence ID" value="NZ_BAABHR010000040.1"/>
</dbReference>
<dbReference type="SUPFAM" id="SSF142906">
    <property type="entry name" value="YjbR-like"/>
    <property type="match status" value="1"/>
</dbReference>